<dbReference type="Proteomes" id="UP000033103">
    <property type="component" value="Chromosome"/>
</dbReference>
<reference evidence="1 2" key="1">
    <citation type="journal article" date="2012" name="BMC Genomics">
        <title>Genomic sequence analysis and characterization of Sneathia amnii sp. nov.</title>
        <authorList>
            <consortium name="Vaginal Microbiome Consortium (additional members)"/>
            <person name="Harwich M.D.Jr."/>
            <person name="Serrano M.G."/>
            <person name="Fettweis J.M."/>
            <person name="Alves J.M."/>
            <person name="Reimers M.A."/>
            <person name="Buck G.A."/>
            <person name="Jefferson K.K."/>
        </authorList>
    </citation>
    <scope>NUCLEOTIDE SEQUENCE [LARGE SCALE GENOMIC DNA]</scope>
    <source>
        <strain evidence="1 2">SN35</strain>
    </source>
</reference>
<gene>
    <name evidence="1" type="ORF">VC03_00465</name>
</gene>
<proteinExistence type="predicted"/>
<name>A0A0E3ZA42_9FUSO</name>
<keyword evidence="2" id="KW-1185">Reference proteome</keyword>
<protein>
    <submittedName>
        <fullName evidence="1">Uncharacterized protein</fullName>
    </submittedName>
</protein>
<accession>A0A0E3ZA42</accession>
<evidence type="ECO:0000313" key="2">
    <source>
        <dbReference type="Proteomes" id="UP000033103"/>
    </source>
</evidence>
<dbReference type="KEGG" id="sns:VC03_00465"/>
<dbReference type="PATRIC" id="fig|1069640.6.peg.86"/>
<evidence type="ECO:0000313" key="1">
    <source>
        <dbReference type="EMBL" id="AKC95067.1"/>
    </source>
</evidence>
<dbReference type="HOGENOM" id="CLU_747815_0_0_0"/>
<dbReference type="AlphaFoldDB" id="A0A0E3ZA42"/>
<sequence length="370" mass="45147">MCLHYIFVFFYTINMLYEVYKNFFKNDYDGINISSLFKSDKDAFFKYIFTFYSPQNVENNFSRLDELLYLKYFKINSLILYKTLDKELRKRRVYIKEKDFIELFTKNLLYLYEYIKISHILSKNSKVYLSNTYNKDNFLLQNTFKPLLIRENVEPFSVSNFQDKGINDKFYIIFDKLVNINDKKYQEYILQKRSEYTAIHLPNYNVFKQKDIKSYISNKKFRNYKAFHIKGKKNIDCINIYVGDISKDEFTELFNILSILFNGKRYNIYMKKTFDEFKKVSKKNINIFLKSKNELIKELWWTNETRYILSTSNLNEDLILLFQNNLNKKLNVLKTKEFKDFSEKERISFYNTFHYANNRVNAFIDYLKED</sequence>
<organism evidence="1 2">
    <name type="scientific">Sneathia vaginalis</name>
    <dbReference type="NCBI Taxonomy" id="187101"/>
    <lineage>
        <taxon>Bacteria</taxon>
        <taxon>Fusobacteriati</taxon>
        <taxon>Fusobacteriota</taxon>
        <taxon>Fusobacteriia</taxon>
        <taxon>Fusobacteriales</taxon>
        <taxon>Leptotrichiaceae</taxon>
        <taxon>Sneathia</taxon>
    </lineage>
</organism>
<dbReference type="STRING" id="187101.VC03_00465"/>
<dbReference type="EMBL" id="CP011280">
    <property type="protein sequence ID" value="AKC95067.1"/>
    <property type="molecule type" value="Genomic_DNA"/>
</dbReference>